<sequence length="241" mass="26674">MRRKQNFATVLCRTYGNGRLVQAPLAYQLTAYNPTGLVSSSPATTGRWGGWGQDNGCQWRLNEARLPAACDSPHSGNATLHGFTCQVIKWCWKPKSKQEQEQGQGQGQGRSRISAYIPRQHANAQIKCDEAADRHLKSSISTTFLPVWLADSEQWLTLIPDDNFSRPSSSTSRLACVFPIFRPLANSLLRLAVIGVRSGYACVQDVFCARYIVCKEGKADCLLLRGLLNAKAAFRHGERAC</sequence>
<evidence type="ECO:0000313" key="1">
    <source>
        <dbReference type="EMBL" id="KAK7948440.1"/>
    </source>
</evidence>
<evidence type="ECO:0000313" key="2">
    <source>
        <dbReference type="Proteomes" id="UP001391051"/>
    </source>
</evidence>
<dbReference type="EMBL" id="JAQQWE010000006">
    <property type="protein sequence ID" value="KAK7948440.1"/>
    <property type="molecule type" value="Genomic_DNA"/>
</dbReference>
<protein>
    <submittedName>
        <fullName evidence="1">Uncharacterized protein</fullName>
    </submittedName>
</protein>
<name>A0ABR1Q7E7_9PEZI</name>
<dbReference type="Proteomes" id="UP001391051">
    <property type="component" value="Unassembled WGS sequence"/>
</dbReference>
<accession>A0ABR1Q7E7</accession>
<reference evidence="1 2" key="1">
    <citation type="submission" date="2023-01" db="EMBL/GenBank/DDBJ databases">
        <title>Analysis of 21 Apiospora genomes using comparative genomics revels a genus with tremendous synthesis potential of carbohydrate active enzymes and secondary metabolites.</title>
        <authorList>
            <person name="Sorensen T."/>
        </authorList>
    </citation>
    <scope>NUCLEOTIDE SEQUENCE [LARGE SCALE GENOMIC DNA]</scope>
    <source>
        <strain evidence="1 2">CBS 24483</strain>
    </source>
</reference>
<keyword evidence="2" id="KW-1185">Reference proteome</keyword>
<comment type="caution">
    <text evidence="1">The sequence shown here is derived from an EMBL/GenBank/DDBJ whole genome shotgun (WGS) entry which is preliminary data.</text>
</comment>
<dbReference type="GeneID" id="92078610"/>
<dbReference type="RefSeq" id="XP_066697946.1">
    <property type="nucleotide sequence ID" value="XM_066845548.1"/>
</dbReference>
<organism evidence="1 2">
    <name type="scientific">Apiospora aurea</name>
    <dbReference type="NCBI Taxonomy" id="335848"/>
    <lineage>
        <taxon>Eukaryota</taxon>
        <taxon>Fungi</taxon>
        <taxon>Dikarya</taxon>
        <taxon>Ascomycota</taxon>
        <taxon>Pezizomycotina</taxon>
        <taxon>Sordariomycetes</taxon>
        <taxon>Xylariomycetidae</taxon>
        <taxon>Amphisphaeriales</taxon>
        <taxon>Apiosporaceae</taxon>
        <taxon>Apiospora</taxon>
    </lineage>
</organism>
<proteinExistence type="predicted"/>
<gene>
    <name evidence="1" type="ORF">PG986_009326</name>
</gene>